<dbReference type="InterPro" id="IPR012839">
    <property type="entry name" value="Organic_radical_activase"/>
</dbReference>
<proteinExistence type="inferred from homology"/>
<organism evidence="12 13">
    <name type="scientific">Clostridium ganghwense</name>
    <dbReference type="NCBI Taxonomy" id="312089"/>
    <lineage>
        <taxon>Bacteria</taxon>
        <taxon>Bacillati</taxon>
        <taxon>Bacillota</taxon>
        <taxon>Clostridia</taxon>
        <taxon>Eubacteriales</taxon>
        <taxon>Clostridiaceae</taxon>
        <taxon>Clostridium</taxon>
    </lineage>
</organism>
<dbReference type="PIRSF" id="PIRSF000371">
    <property type="entry name" value="PFL_act_enz"/>
    <property type="match status" value="1"/>
</dbReference>
<dbReference type="PANTHER" id="PTHR30352:SF4">
    <property type="entry name" value="PYRUVATE FORMATE-LYASE 2-ACTIVATING ENZYME"/>
    <property type="match status" value="1"/>
</dbReference>
<dbReference type="PROSITE" id="PS51918">
    <property type="entry name" value="RADICAL_SAM"/>
    <property type="match status" value="1"/>
</dbReference>
<dbReference type="InterPro" id="IPR058240">
    <property type="entry name" value="rSAM_sf"/>
</dbReference>
<dbReference type="InterPro" id="IPR040074">
    <property type="entry name" value="BssD/PflA/YjjW"/>
</dbReference>
<comment type="catalytic activity">
    <reaction evidence="9">
        <text>glycyl-[protein] + reduced [flavodoxin] + S-adenosyl-L-methionine = glycin-2-yl radical-[protein] + semiquinone [flavodoxin] + 5'-deoxyadenosine + L-methionine + H(+)</text>
        <dbReference type="Rhea" id="RHEA:61976"/>
        <dbReference type="Rhea" id="RHEA-COMP:10622"/>
        <dbReference type="Rhea" id="RHEA-COMP:14480"/>
        <dbReference type="Rhea" id="RHEA-COMP:15993"/>
        <dbReference type="Rhea" id="RHEA-COMP:15994"/>
        <dbReference type="ChEBI" id="CHEBI:15378"/>
        <dbReference type="ChEBI" id="CHEBI:17319"/>
        <dbReference type="ChEBI" id="CHEBI:29947"/>
        <dbReference type="ChEBI" id="CHEBI:32722"/>
        <dbReference type="ChEBI" id="CHEBI:57618"/>
        <dbReference type="ChEBI" id="CHEBI:57844"/>
        <dbReference type="ChEBI" id="CHEBI:59789"/>
        <dbReference type="ChEBI" id="CHEBI:140311"/>
    </reaction>
</comment>
<feature type="domain" description="4Fe-4S ferredoxin-type" evidence="10">
    <location>
        <begin position="46"/>
        <end position="77"/>
    </location>
</feature>
<evidence type="ECO:0000256" key="3">
    <source>
        <dbReference type="ARBA" id="ARBA00022485"/>
    </source>
</evidence>
<sequence length="274" mass="30513">MNGLIFNIQRYSIHDGGGIRTIVFFKGCPLHCPWCSNPESQSFEIEKVKIKNKCIHCSECSNSIEECPSGAITEFGRFMSVEEIIKEVVKDSIFYTTSGGGVTLSGGEVLSQPSFALELLKSLKELGINTALETCGQGNTKGIKALANYLDLILFDLKIMDETKSEEILGAHMHLIKNNLKTLVSMGKKVIPRVPLIPNYTLDNNNINQIINFVNELGLDEIHILPFHQYGSNKYEFLDKQYLLKDVSPASNEEVEKIKTLMEQQGLKVIIGGL</sequence>
<dbReference type="PROSITE" id="PS51379">
    <property type="entry name" value="4FE4S_FER_2"/>
    <property type="match status" value="1"/>
</dbReference>
<dbReference type="InterPro" id="IPR013785">
    <property type="entry name" value="Aldolase_TIM"/>
</dbReference>
<evidence type="ECO:0000256" key="4">
    <source>
        <dbReference type="ARBA" id="ARBA00022691"/>
    </source>
</evidence>
<reference evidence="12" key="1">
    <citation type="submission" date="2022-12" db="EMBL/GenBank/DDBJ databases">
        <authorList>
            <person name="Wang J."/>
        </authorList>
    </citation>
    <scope>NUCLEOTIDE SEQUENCE</scope>
    <source>
        <strain evidence="12">HY-42-06</strain>
    </source>
</reference>
<evidence type="ECO:0000256" key="2">
    <source>
        <dbReference type="ARBA" id="ARBA00009777"/>
    </source>
</evidence>
<keyword evidence="5" id="KW-0479">Metal-binding</keyword>
<dbReference type="Gene3D" id="3.20.20.70">
    <property type="entry name" value="Aldolase class I"/>
    <property type="match status" value="1"/>
</dbReference>
<name>A0ABT4CLF7_9CLOT</name>
<keyword evidence="3" id="KW-0004">4Fe-4S</keyword>
<dbReference type="Pfam" id="PF04055">
    <property type="entry name" value="Radical_SAM"/>
    <property type="match status" value="1"/>
</dbReference>
<comment type="similarity">
    <text evidence="2">Belongs to the organic radical-activating enzymes family.</text>
</comment>
<keyword evidence="4" id="KW-0949">S-adenosyl-L-methionine</keyword>
<evidence type="ECO:0000256" key="9">
    <source>
        <dbReference type="ARBA" id="ARBA00047365"/>
    </source>
</evidence>
<dbReference type="PANTHER" id="PTHR30352">
    <property type="entry name" value="PYRUVATE FORMATE-LYASE-ACTIVATING ENZYME"/>
    <property type="match status" value="1"/>
</dbReference>
<dbReference type="PROSITE" id="PS01087">
    <property type="entry name" value="RADICAL_ACTIVATING"/>
    <property type="match status" value="1"/>
</dbReference>
<comment type="cofactor">
    <cofactor evidence="1">
        <name>[4Fe-4S] cluster</name>
        <dbReference type="ChEBI" id="CHEBI:49883"/>
    </cofactor>
</comment>
<dbReference type="InterPro" id="IPR034457">
    <property type="entry name" value="Organic_radical-activating"/>
</dbReference>
<keyword evidence="7" id="KW-0408">Iron</keyword>
<dbReference type="Proteomes" id="UP001079657">
    <property type="component" value="Unassembled WGS sequence"/>
</dbReference>
<evidence type="ECO:0000313" key="13">
    <source>
        <dbReference type="Proteomes" id="UP001079657"/>
    </source>
</evidence>
<evidence type="ECO:0000256" key="8">
    <source>
        <dbReference type="ARBA" id="ARBA00023014"/>
    </source>
</evidence>
<dbReference type="InterPro" id="IPR001989">
    <property type="entry name" value="Radical_activat_CS"/>
</dbReference>
<dbReference type="EC" id="1.97.1.4" evidence="12"/>
<evidence type="ECO:0000259" key="11">
    <source>
        <dbReference type="PROSITE" id="PS51918"/>
    </source>
</evidence>
<evidence type="ECO:0000256" key="7">
    <source>
        <dbReference type="ARBA" id="ARBA00023004"/>
    </source>
</evidence>
<dbReference type="InterPro" id="IPR017896">
    <property type="entry name" value="4Fe4S_Fe-S-bd"/>
</dbReference>
<evidence type="ECO:0000256" key="1">
    <source>
        <dbReference type="ARBA" id="ARBA00001966"/>
    </source>
</evidence>
<dbReference type="NCBIfam" id="NF007483">
    <property type="entry name" value="PRK10076.1"/>
    <property type="match status" value="1"/>
</dbReference>
<accession>A0ABT4CLF7</accession>
<keyword evidence="13" id="KW-1185">Reference proteome</keyword>
<dbReference type="SFLD" id="SFLDS00029">
    <property type="entry name" value="Radical_SAM"/>
    <property type="match status" value="1"/>
</dbReference>
<gene>
    <name evidence="12" type="ORF">OXH55_04440</name>
</gene>
<dbReference type="SUPFAM" id="SSF102114">
    <property type="entry name" value="Radical SAM enzymes"/>
    <property type="match status" value="1"/>
</dbReference>
<comment type="caution">
    <text evidence="12">The sequence shown here is derived from an EMBL/GenBank/DDBJ whole genome shotgun (WGS) entry which is preliminary data.</text>
</comment>
<evidence type="ECO:0000256" key="6">
    <source>
        <dbReference type="ARBA" id="ARBA00023002"/>
    </source>
</evidence>
<dbReference type="EMBL" id="JAPQES010000001">
    <property type="protein sequence ID" value="MCY6369872.1"/>
    <property type="molecule type" value="Genomic_DNA"/>
</dbReference>
<dbReference type="GO" id="GO:0043365">
    <property type="term" value="F:[formate-C-acetyltransferase]-activating enzyme activity"/>
    <property type="evidence" value="ECO:0007669"/>
    <property type="project" value="UniProtKB-EC"/>
</dbReference>
<evidence type="ECO:0000256" key="5">
    <source>
        <dbReference type="ARBA" id="ARBA00022723"/>
    </source>
</evidence>
<keyword evidence="6 12" id="KW-0560">Oxidoreductase</keyword>
<dbReference type="SFLD" id="SFLDG01118">
    <property type="entry name" value="activating_enzymes__group_2"/>
    <property type="match status" value="1"/>
</dbReference>
<feature type="domain" description="Radical SAM core" evidence="11">
    <location>
        <begin position="14"/>
        <end position="268"/>
    </location>
</feature>
<dbReference type="InterPro" id="IPR007197">
    <property type="entry name" value="rSAM"/>
</dbReference>
<keyword evidence="8" id="KW-0411">Iron-sulfur</keyword>
<protein>
    <submittedName>
        <fullName evidence="12">[formate-C-acetyltransferase]-activating enzyme</fullName>
        <ecNumber evidence="12">1.97.1.4</ecNumber>
    </submittedName>
</protein>
<evidence type="ECO:0000259" key="10">
    <source>
        <dbReference type="PROSITE" id="PS51379"/>
    </source>
</evidence>
<dbReference type="SFLD" id="SFLDG01066">
    <property type="entry name" value="organic_radical-activating_enz"/>
    <property type="match status" value="1"/>
</dbReference>
<dbReference type="RefSeq" id="WP_268048267.1">
    <property type="nucleotide sequence ID" value="NZ_JAPQES010000001.1"/>
</dbReference>
<evidence type="ECO:0000313" key="12">
    <source>
        <dbReference type="EMBL" id="MCY6369872.1"/>
    </source>
</evidence>
<dbReference type="NCBIfam" id="TIGR02494">
    <property type="entry name" value="PFLE_PFLC"/>
    <property type="match status" value="1"/>
</dbReference>